<dbReference type="HOGENOM" id="CLU_3032390_0_0_1"/>
<reference evidence="1" key="1">
    <citation type="submission" date="2011-10" db="EMBL/GenBank/DDBJ databases">
        <title>The Genome Sequence of Fusarium oxysporum HDV247.</title>
        <authorList>
            <consortium name="The Broad Institute Genome Sequencing Platform"/>
            <person name="Ma L.-J."/>
            <person name="Gale L.R."/>
            <person name="Schwartz D.C."/>
            <person name="Zhou S."/>
            <person name="Corby-Kistler H."/>
            <person name="Young S.K."/>
            <person name="Zeng Q."/>
            <person name="Gargeya S."/>
            <person name="Fitzgerald M."/>
            <person name="Haas B."/>
            <person name="Abouelleil A."/>
            <person name="Alvarado L."/>
            <person name="Arachchi H.M."/>
            <person name="Berlin A."/>
            <person name="Brown A."/>
            <person name="Chapman S.B."/>
            <person name="Chen Z."/>
            <person name="Dunbar C."/>
            <person name="Freedman E."/>
            <person name="Gearin G."/>
            <person name="Goldberg J."/>
            <person name="Griggs A."/>
            <person name="Gujja S."/>
            <person name="Heiman D."/>
            <person name="Howarth C."/>
            <person name="Larson L."/>
            <person name="Lui A."/>
            <person name="MacDonald P.J.P."/>
            <person name="Montmayeur A."/>
            <person name="Murphy C."/>
            <person name="Neiman D."/>
            <person name="Pearson M."/>
            <person name="Priest M."/>
            <person name="Roberts A."/>
            <person name="Saif S."/>
            <person name="Shea T."/>
            <person name="Shenoy N."/>
            <person name="Sisk P."/>
            <person name="Stolte C."/>
            <person name="Sykes S."/>
            <person name="Wortman J."/>
            <person name="Nusbaum C."/>
            <person name="Birren B."/>
        </authorList>
    </citation>
    <scope>NUCLEOTIDE SEQUENCE [LARGE SCALE GENOMIC DNA]</scope>
    <source>
        <strain evidence="1">HDV247</strain>
    </source>
</reference>
<evidence type="ECO:0000313" key="1">
    <source>
        <dbReference type="EMBL" id="EXA44756.1"/>
    </source>
</evidence>
<reference evidence="1" key="2">
    <citation type="submission" date="2012-05" db="EMBL/GenBank/DDBJ databases">
        <title>Annotation of the Genome Sequence of Fusarium oxysporum HDV247.</title>
        <authorList>
            <consortium name="The Broad Institute Genomics Platform"/>
            <person name="Ma L.-J."/>
            <person name="Corby-Kistler H."/>
            <person name="Broz K."/>
            <person name="Gale L.R."/>
            <person name="Jonkers W."/>
            <person name="O'Donnell K."/>
            <person name="Ploetz R."/>
            <person name="Steinberg C."/>
            <person name="Schwartz D.C."/>
            <person name="VanEtten H."/>
            <person name="Zhou S."/>
            <person name="Young S.K."/>
            <person name="Zeng Q."/>
            <person name="Gargeya S."/>
            <person name="Fitzgerald M."/>
            <person name="Abouelleil A."/>
            <person name="Alvarado L."/>
            <person name="Chapman S.B."/>
            <person name="Gainer-Dewar J."/>
            <person name="Goldberg J."/>
            <person name="Griggs A."/>
            <person name="Gujja S."/>
            <person name="Hansen M."/>
            <person name="Howarth C."/>
            <person name="Imamovic A."/>
            <person name="Ireland A."/>
            <person name="Larimer J."/>
            <person name="McCowan C."/>
            <person name="Murphy C."/>
            <person name="Pearson M."/>
            <person name="Poon T.W."/>
            <person name="Priest M."/>
            <person name="Roberts A."/>
            <person name="Saif S."/>
            <person name="Shea T."/>
            <person name="Sykes S."/>
            <person name="Wortman J."/>
            <person name="Nusbaum C."/>
            <person name="Birren B."/>
        </authorList>
    </citation>
    <scope>NUCLEOTIDE SEQUENCE</scope>
    <source>
        <strain evidence="1">HDV247</strain>
    </source>
</reference>
<dbReference type="EMBL" id="JH650971">
    <property type="protein sequence ID" value="EXA44756.1"/>
    <property type="molecule type" value="Genomic_DNA"/>
</dbReference>
<sequence length="55" mass="6264">MGAMNAYTATQYEPNAVTRHRLKNVRKCHWAIVQVIRYTLNETGHDAADGHLVKL</sequence>
<protein>
    <submittedName>
        <fullName evidence="1">Uncharacterized protein</fullName>
    </submittedName>
</protein>
<gene>
    <name evidence="1" type="ORF">FOVG_06084</name>
</gene>
<name>W9PNZ0_FUSOX</name>
<accession>W9PNZ0</accession>
<dbReference type="Proteomes" id="UP000030751">
    <property type="component" value="Unassembled WGS sequence"/>
</dbReference>
<proteinExistence type="predicted"/>
<organism evidence="1">
    <name type="scientific">Fusarium oxysporum f. sp. pisi HDV247</name>
    <dbReference type="NCBI Taxonomy" id="1080344"/>
    <lineage>
        <taxon>Eukaryota</taxon>
        <taxon>Fungi</taxon>
        <taxon>Dikarya</taxon>
        <taxon>Ascomycota</taxon>
        <taxon>Pezizomycotina</taxon>
        <taxon>Sordariomycetes</taxon>
        <taxon>Hypocreomycetidae</taxon>
        <taxon>Hypocreales</taxon>
        <taxon>Nectriaceae</taxon>
        <taxon>Fusarium</taxon>
        <taxon>Fusarium oxysporum species complex</taxon>
    </lineage>
</organism>
<dbReference type="AlphaFoldDB" id="W9PNZ0"/>